<dbReference type="STRING" id="604354.TSIB_1738"/>
<accession>C6A594</accession>
<dbReference type="Gene3D" id="2.60.120.10">
    <property type="entry name" value="Jelly Rolls"/>
    <property type="match status" value="1"/>
</dbReference>
<evidence type="ECO:0000313" key="2">
    <source>
        <dbReference type="EMBL" id="ACS90789.1"/>
    </source>
</evidence>
<dbReference type="Pfam" id="PF07883">
    <property type="entry name" value="Cupin_2"/>
    <property type="match status" value="1"/>
</dbReference>
<dbReference type="PANTHER" id="PTHR37694">
    <property type="entry name" value="SLR8022 PROTEIN"/>
    <property type="match status" value="1"/>
</dbReference>
<dbReference type="HOGENOM" id="CLU_165492_0_0_2"/>
<gene>
    <name evidence="2" type="ordered locus">TSIB_1738</name>
</gene>
<evidence type="ECO:0000313" key="3">
    <source>
        <dbReference type="Proteomes" id="UP000009079"/>
    </source>
</evidence>
<dbReference type="Proteomes" id="UP000009079">
    <property type="component" value="Chromosome"/>
</dbReference>
<dbReference type="AlphaFoldDB" id="C6A594"/>
<proteinExistence type="predicted"/>
<dbReference type="KEGG" id="tsi:TSIB_1738"/>
<dbReference type="SUPFAM" id="SSF51182">
    <property type="entry name" value="RmlC-like cupins"/>
    <property type="match status" value="1"/>
</dbReference>
<dbReference type="eggNOG" id="arCOG02992">
    <property type="taxonomic scope" value="Archaea"/>
</dbReference>
<protein>
    <submittedName>
        <fullName evidence="2">Putative carbohydrate-binding protein</fullName>
    </submittedName>
</protein>
<feature type="domain" description="Cupin type-2" evidence="1">
    <location>
        <begin position="32"/>
        <end position="100"/>
    </location>
</feature>
<organism evidence="2 3">
    <name type="scientific">Thermococcus sibiricus (strain DSM 12597 / MM 739)</name>
    <dbReference type="NCBI Taxonomy" id="604354"/>
    <lineage>
        <taxon>Archaea</taxon>
        <taxon>Methanobacteriati</taxon>
        <taxon>Methanobacteriota</taxon>
        <taxon>Thermococci</taxon>
        <taxon>Thermococcales</taxon>
        <taxon>Thermococcaceae</taxon>
        <taxon>Thermococcus</taxon>
    </lineage>
</organism>
<dbReference type="InterPro" id="IPR011051">
    <property type="entry name" value="RmlC_Cupin_sf"/>
</dbReference>
<reference evidence="2 3" key="1">
    <citation type="journal article" date="2009" name="Appl. Environ. Microbiol.">
        <title>Metabolic versatility and indigenous origin of the archaeon Thermococcus sibiricus, isolated from a siberian oil reservoir, as revealed by genome analysis.</title>
        <authorList>
            <person name="Mardanov A.V."/>
            <person name="Ravin N.V."/>
            <person name="Svetlitchnyi V.A."/>
            <person name="Beletsky A.V."/>
            <person name="Miroshnichenko M.L."/>
            <person name="Bonch-Osmolovskaya E.A."/>
            <person name="Skryabin K.G."/>
        </authorList>
    </citation>
    <scope>NUCLEOTIDE SEQUENCE [LARGE SCALE GENOMIC DNA]</scope>
    <source>
        <strain evidence="3">DSM 12597 / MM 739</strain>
    </source>
</reference>
<dbReference type="InterPro" id="IPR013096">
    <property type="entry name" value="Cupin_2"/>
</dbReference>
<name>C6A594_THESM</name>
<sequence>MFVVKAEEAERMENPHGVDVRALLKKENVKVMLVTLKPGEALERHTTPFDAFIYIIKGKAVVEVGEENEKVKKDTLVFLPKDIPHAVKNEGNLTLKFLVVKLG</sequence>
<dbReference type="OrthoDB" id="114121at2157"/>
<keyword evidence="3" id="KW-1185">Reference proteome</keyword>
<dbReference type="RefSeq" id="WP_015850005.1">
    <property type="nucleotide sequence ID" value="NC_012883.1"/>
</dbReference>
<evidence type="ECO:0000259" key="1">
    <source>
        <dbReference type="Pfam" id="PF07883"/>
    </source>
</evidence>
<dbReference type="PANTHER" id="PTHR37694:SF1">
    <property type="entry name" value="SLR8022 PROTEIN"/>
    <property type="match status" value="1"/>
</dbReference>
<dbReference type="EMBL" id="CP001463">
    <property type="protein sequence ID" value="ACS90789.1"/>
    <property type="molecule type" value="Genomic_DNA"/>
</dbReference>
<dbReference type="GeneID" id="8096748"/>
<dbReference type="InterPro" id="IPR014710">
    <property type="entry name" value="RmlC-like_jellyroll"/>
</dbReference>